<evidence type="ECO:0000256" key="14">
    <source>
        <dbReference type="ARBA" id="ARBA00030904"/>
    </source>
</evidence>
<dbReference type="InterPro" id="IPR012340">
    <property type="entry name" value="NA-bd_OB-fold"/>
</dbReference>
<evidence type="ECO:0000256" key="10">
    <source>
        <dbReference type="ARBA" id="ARBA00022840"/>
    </source>
</evidence>
<dbReference type="PANTHER" id="PTHR11586">
    <property type="entry name" value="TRNA-AMINOACYLATION COFACTOR ARC1 FAMILY MEMBER"/>
    <property type="match status" value="1"/>
</dbReference>
<dbReference type="Gene3D" id="2.40.50.140">
    <property type="entry name" value="Nucleic acid-binding proteins"/>
    <property type="match status" value="1"/>
</dbReference>
<evidence type="ECO:0000256" key="2">
    <source>
        <dbReference type="ARBA" id="ARBA00004496"/>
    </source>
</evidence>
<comment type="catalytic activity">
    <reaction evidence="15">
        <text>tRNA(Met) + L-methionine + ATP = L-methionyl-tRNA(Met) + AMP + diphosphate</text>
        <dbReference type="Rhea" id="RHEA:13481"/>
        <dbReference type="Rhea" id="RHEA-COMP:9667"/>
        <dbReference type="Rhea" id="RHEA-COMP:9698"/>
        <dbReference type="ChEBI" id="CHEBI:30616"/>
        <dbReference type="ChEBI" id="CHEBI:33019"/>
        <dbReference type="ChEBI" id="CHEBI:57844"/>
        <dbReference type="ChEBI" id="CHEBI:78442"/>
        <dbReference type="ChEBI" id="CHEBI:78530"/>
        <dbReference type="ChEBI" id="CHEBI:456215"/>
        <dbReference type="EC" id="6.1.1.10"/>
    </reaction>
</comment>
<keyword evidence="13" id="KW-0030">Aminoacyl-tRNA synthetase</keyword>
<evidence type="ECO:0000256" key="11">
    <source>
        <dbReference type="ARBA" id="ARBA00022884"/>
    </source>
</evidence>
<dbReference type="EC" id="6.1.1.10" evidence="4"/>
<dbReference type="GO" id="GO:0004825">
    <property type="term" value="F:methionine-tRNA ligase activity"/>
    <property type="evidence" value="ECO:0007669"/>
    <property type="project" value="UniProtKB-EC"/>
</dbReference>
<evidence type="ECO:0000256" key="3">
    <source>
        <dbReference type="ARBA" id="ARBA00011738"/>
    </source>
</evidence>
<comment type="subunit">
    <text evidence="3">Homodimer.</text>
</comment>
<feature type="domain" description="TRNA-binding" evidence="17">
    <location>
        <begin position="122"/>
        <end position="222"/>
    </location>
</feature>
<dbReference type="Proteomes" id="UP000315217">
    <property type="component" value="Unassembled WGS sequence"/>
</dbReference>
<keyword evidence="9" id="KW-0547">Nucleotide-binding</keyword>
<name>A0A537LPK8_9BACT</name>
<evidence type="ECO:0000256" key="6">
    <source>
        <dbReference type="ARBA" id="ARBA00022490"/>
    </source>
</evidence>
<comment type="function">
    <text evidence="1">Is required not only for elongation of protein synthesis but also for the initiation of all mRNA translation through initiator tRNA(fMet) aminoacylation.</text>
</comment>
<evidence type="ECO:0000259" key="17">
    <source>
        <dbReference type="PROSITE" id="PS50886"/>
    </source>
</evidence>
<evidence type="ECO:0000256" key="5">
    <source>
        <dbReference type="ARBA" id="ARBA00018753"/>
    </source>
</evidence>
<dbReference type="PANTHER" id="PTHR11586:SF37">
    <property type="entry name" value="TRNA-BINDING DOMAIN-CONTAINING PROTEIN"/>
    <property type="match status" value="1"/>
</dbReference>
<dbReference type="PROSITE" id="PS50886">
    <property type="entry name" value="TRBD"/>
    <property type="match status" value="1"/>
</dbReference>
<dbReference type="GO" id="GO:0006431">
    <property type="term" value="P:methionyl-tRNA aminoacylation"/>
    <property type="evidence" value="ECO:0007669"/>
    <property type="project" value="InterPro"/>
</dbReference>
<keyword evidence="10" id="KW-0067">ATP-binding</keyword>
<dbReference type="SUPFAM" id="SSF47323">
    <property type="entry name" value="Anticodon-binding domain of a subclass of class I aminoacyl-tRNA synthetases"/>
    <property type="match status" value="1"/>
</dbReference>
<evidence type="ECO:0000256" key="8">
    <source>
        <dbReference type="ARBA" id="ARBA00022598"/>
    </source>
</evidence>
<accession>A0A537LPK8</accession>
<evidence type="ECO:0000256" key="1">
    <source>
        <dbReference type="ARBA" id="ARBA00003314"/>
    </source>
</evidence>
<evidence type="ECO:0000256" key="4">
    <source>
        <dbReference type="ARBA" id="ARBA00012838"/>
    </source>
</evidence>
<protein>
    <recommendedName>
        <fullName evidence="5">Methionine--tRNA ligase</fullName>
        <ecNumber evidence="4">6.1.1.10</ecNumber>
    </recommendedName>
    <alternativeName>
        <fullName evidence="14">Methionyl-tRNA synthetase</fullName>
    </alternativeName>
</protein>
<dbReference type="Pfam" id="PF01588">
    <property type="entry name" value="tRNA_bind"/>
    <property type="match status" value="1"/>
</dbReference>
<evidence type="ECO:0000256" key="15">
    <source>
        <dbReference type="ARBA" id="ARBA00047364"/>
    </source>
</evidence>
<dbReference type="InterPro" id="IPR002547">
    <property type="entry name" value="tRNA-bd_dom"/>
</dbReference>
<keyword evidence="8 18" id="KW-0436">Ligase</keyword>
<dbReference type="Pfam" id="PF19303">
    <property type="entry name" value="Anticodon_3"/>
    <property type="match status" value="1"/>
</dbReference>
<organism evidence="18 19">
    <name type="scientific">Candidatus Segetimicrobium genomatis</name>
    <dbReference type="NCBI Taxonomy" id="2569760"/>
    <lineage>
        <taxon>Bacteria</taxon>
        <taxon>Bacillati</taxon>
        <taxon>Candidatus Sysuimicrobiota</taxon>
        <taxon>Candidatus Sysuimicrobiia</taxon>
        <taxon>Candidatus Sysuimicrobiales</taxon>
        <taxon>Candidatus Segetimicrobiaceae</taxon>
        <taxon>Candidatus Segetimicrobium</taxon>
    </lineage>
</organism>
<evidence type="ECO:0000256" key="9">
    <source>
        <dbReference type="ARBA" id="ARBA00022741"/>
    </source>
</evidence>
<dbReference type="SUPFAM" id="SSF50249">
    <property type="entry name" value="Nucleic acid-binding proteins"/>
    <property type="match status" value="1"/>
</dbReference>
<keyword evidence="12" id="KW-0648">Protein biosynthesis</keyword>
<keyword evidence="11 16" id="KW-0694">RNA-binding</keyword>
<dbReference type="NCBIfam" id="TIGR00399">
    <property type="entry name" value="metG_C_term"/>
    <property type="match status" value="1"/>
</dbReference>
<keyword evidence="6" id="KW-0963">Cytoplasm</keyword>
<evidence type="ECO:0000313" key="18">
    <source>
        <dbReference type="EMBL" id="TMJ09933.1"/>
    </source>
</evidence>
<evidence type="ECO:0000256" key="7">
    <source>
        <dbReference type="ARBA" id="ARBA00022555"/>
    </source>
</evidence>
<evidence type="ECO:0000256" key="13">
    <source>
        <dbReference type="ARBA" id="ARBA00023146"/>
    </source>
</evidence>
<dbReference type="CDD" id="cd02800">
    <property type="entry name" value="tRNA_bind_EcMetRS_like"/>
    <property type="match status" value="1"/>
</dbReference>
<evidence type="ECO:0000313" key="19">
    <source>
        <dbReference type="Proteomes" id="UP000315217"/>
    </source>
</evidence>
<dbReference type="InterPro" id="IPR004495">
    <property type="entry name" value="Met-tRNA-synth_bsu_C"/>
</dbReference>
<dbReference type="Gene3D" id="1.10.730.10">
    <property type="entry name" value="Isoleucyl-tRNA Synthetase, Domain 1"/>
    <property type="match status" value="1"/>
</dbReference>
<dbReference type="InterPro" id="IPR051270">
    <property type="entry name" value="Tyrosine-tRNA_ligase_regulator"/>
</dbReference>
<dbReference type="FunFam" id="2.40.50.140:FF:000042">
    <property type="entry name" value="Methionine--tRNA ligase"/>
    <property type="match status" value="1"/>
</dbReference>
<dbReference type="AlphaFoldDB" id="A0A537LPK8"/>
<evidence type="ECO:0000256" key="12">
    <source>
        <dbReference type="ARBA" id="ARBA00022917"/>
    </source>
</evidence>
<comment type="subcellular location">
    <subcellularLocation>
        <location evidence="2">Cytoplasm</location>
    </subcellularLocation>
</comment>
<feature type="non-terminal residue" evidence="18">
    <location>
        <position position="1"/>
    </location>
</feature>
<reference evidence="18 19" key="1">
    <citation type="journal article" date="2019" name="Nat. Microbiol.">
        <title>Mediterranean grassland soil C-N compound turnover is dependent on rainfall and depth, and is mediated by genomically divergent microorganisms.</title>
        <authorList>
            <person name="Diamond S."/>
            <person name="Andeer P.F."/>
            <person name="Li Z."/>
            <person name="Crits-Christoph A."/>
            <person name="Burstein D."/>
            <person name="Anantharaman K."/>
            <person name="Lane K.R."/>
            <person name="Thomas B.C."/>
            <person name="Pan C."/>
            <person name="Northen T.R."/>
            <person name="Banfield J.F."/>
        </authorList>
    </citation>
    <scope>NUCLEOTIDE SEQUENCE [LARGE SCALE GENOMIC DNA]</scope>
    <source>
        <strain evidence="18">NP_1</strain>
    </source>
</reference>
<dbReference type="GO" id="GO:0000049">
    <property type="term" value="F:tRNA binding"/>
    <property type="evidence" value="ECO:0007669"/>
    <property type="project" value="UniProtKB-UniRule"/>
</dbReference>
<proteinExistence type="predicted"/>
<comment type="caution">
    <text evidence="18">The sequence shown here is derived from an EMBL/GenBank/DDBJ whole genome shotgun (WGS) entry which is preliminary data.</text>
</comment>
<keyword evidence="7 16" id="KW-0820">tRNA-binding</keyword>
<dbReference type="InterPro" id="IPR041872">
    <property type="entry name" value="Anticodon_Met"/>
</dbReference>
<dbReference type="InterPro" id="IPR009080">
    <property type="entry name" value="tRNAsynth_Ia_anticodon-bd"/>
</dbReference>
<dbReference type="EMBL" id="VBAI01000139">
    <property type="protein sequence ID" value="TMJ09933.1"/>
    <property type="molecule type" value="Genomic_DNA"/>
</dbReference>
<gene>
    <name evidence="18" type="primary">metG</name>
    <name evidence="18" type="ORF">E6G98_08325</name>
</gene>
<sequence length="222" mass="23858">WRLLGTANKYIDEEAPWQVVRTDRARAGTVLYNTLEAVRIATILLSPWLPTATVRVWEQLGIAASLTTQRLNDARQWGGLPAGTRVSSGAPIFPRIDTKVAASPGAASTGGGETVSTISIDEFRKLDIRVGEVLAATRVAGTEKLIEVKVDIGGDVRTIVTGLVPLYQPDELVGKRIIVLANLEPRRVRGVTSQGMLLAAEWEGEVALLTVEKNAPKGAKIT</sequence>
<evidence type="ECO:0000256" key="16">
    <source>
        <dbReference type="PROSITE-ProRule" id="PRU00209"/>
    </source>
</evidence>
<dbReference type="GO" id="GO:0005737">
    <property type="term" value="C:cytoplasm"/>
    <property type="evidence" value="ECO:0007669"/>
    <property type="project" value="UniProtKB-SubCell"/>
</dbReference>
<dbReference type="GO" id="GO:0005524">
    <property type="term" value="F:ATP binding"/>
    <property type="evidence" value="ECO:0007669"/>
    <property type="project" value="UniProtKB-KW"/>
</dbReference>